<accession>A0A927GAL2</accession>
<sequence>MKKYIAIMLLGVLVLLSAGAFAQQTIPTATRVFSTTVSGKVLVHVQAGTTGRKVVLNKGDAVPVASKTTLGANVAIVNKYTGKTIWEGRAGNVTITGVSSTTATKDSLNVKWLEDNL</sequence>
<organism evidence="2 3">
    <name type="scientific">Spirosoma profusum</name>
    <dbReference type="NCBI Taxonomy" id="2771354"/>
    <lineage>
        <taxon>Bacteria</taxon>
        <taxon>Pseudomonadati</taxon>
        <taxon>Bacteroidota</taxon>
        <taxon>Cytophagia</taxon>
        <taxon>Cytophagales</taxon>
        <taxon>Cytophagaceae</taxon>
        <taxon>Spirosoma</taxon>
    </lineage>
</organism>
<dbReference type="AlphaFoldDB" id="A0A927GAL2"/>
<dbReference type="Proteomes" id="UP000598820">
    <property type="component" value="Unassembled WGS sequence"/>
</dbReference>
<feature type="signal peptide" evidence="1">
    <location>
        <begin position="1"/>
        <end position="22"/>
    </location>
</feature>
<dbReference type="RefSeq" id="WP_190893015.1">
    <property type="nucleotide sequence ID" value="NZ_JACWZY010000059.1"/>
</dbReference>
<evidence type="ECO:0008006" key="4">
    <source>
        <dbReference type="Google" id="ProtNLM"/>
    </source>
</evidence>
<protein>
    <recommendedName>
        <fullName evidence="4">DUF5666 domain-containing protein</fullName>
    </recommendedName>
</protein>
<name>A0A927GAL2_9BACT</name>
<feature type="chain" id="PRO_5036951158" description="DUF5666 domain-containing protein" evidence="1">
    <location>
        <begin position="23"/>
        <end position="117"/>
    </location>
</feature>
<dbReference type="EMBL" id="JACWZY010000059">
    <property type="protein sequence ID" value="MBD2705518.1"/>
    <property type="molecule type" value="Genomic_DNA"/>
</dbReference>
<evidence type="ECO:0000256" key="1">
    <source>
        <dbReference type="SAM" id="SignalP"/>
    </source>
</evidence>
<gene>
    <name evidence="2" type="ORF">IC229_33215</name>
</gene>
<proteinExistence type="predicted"/>
<keyword evidence="1" id="KW-0732">Signal</keyword>
<keyword evidence="3" id="KW-1185">Reference proteome</keyword>
<evidence type="ECO:0000313" key="2">
    <source>
        <dbReference type="EMBL" id="MBD2705518.1"/>
    </source>
</evidence>
<reference evidence="2" key="1">
    <citation type="submission" date="2020-09" db="EMBL/GenBank/DDBJ databases">
        <authorList>
            <person name="Kim M.K."/>
        </authorList>
    </citation>
    <scope>NUCLEOTIDE SEQUENCE</scope>
    <source>
        <strain evidence="2">BT702</strain>
    </source>
</reference>
<comment type="caution">
    <text evidence="2">The sequence shown here is derived from an EMBL/GenBank/DDBJ whole genome shotgun (WGS) entry which is preliminary data.</text>
</comment>
<evidence type="ECO:0000313" key="3">
    <source>
        <dbReference type="Proteomes" id="UP000598820"/>
    </source>
</evidence>